<reference evidence="1 2" key="1">
    <citation type="submission" date="2020-07" db="EMBL/GenBank/DDBJ databases">
        <title>Whole genome sequence of Sphingobium yanoikuyae A3.</title>
        <authorList>
            <person name="Han S.-S."/>
        </authorList>
    </citation>
    <scope>NUCLEOTIDE SEQUENCE [LARGE SCALE GENOMIC DNA]</scope>
    <source>
        <strain evidence="1 2">A3</strain>
    </source>
</reference>
<protein>
    <submittedName>
        <fullName evidence="1">Uncharacterized protein</fullName>
    </submittedName>
</protein>
<dbReference type="InterPro" id="IPR046732">
    <property type="entry name" value="DUF6624"/>
</dbReference>
<proteinExistence type="predicted"/>
<evidence type="ECO:0000313" key="1">
    <source>
        <dbReference type="EMBL" id="QNG47726.1"/>
    </source>
</evidence>
<dbReference type="Proteomes" id="UP000515377">
    <property type="component" value="Chromosome"/>
</dbReference>
<gene>
    <name evidence="1" type="ORF">H3V42_09190</name>
</gene>
<name>A0A9X7YE54_SPHYA</name>
<dbReference type="AlphaFoldDB" id="A0A9X7YE54"/>
<sequence length="226" mass="25701">MMLAIGLLIQATISAANPSPSLAEFQQQIRDAYVAVETAQSKKPPAKDTSEQLIRLGERDQAGRSAFQQLDFSQVPESQRTAWRTAIFSEIARHDKVYQGELKSLIPAEGWFKLSVYGKDASRAAFLIVQHAVEDTKFMKSVLQKMGEFVRQGEAEGQLYAMMYDRVSLEFDQKPQLYGTQVKCEDGKWGAYNLYEPEKIDERRKSIGMTQTYQQYLAMFDNSKCL</sequence>
<accession>A0A9X7YE54</accession>
<evidence type="ECO:0000313" key="2">
    <source>
        <dbReference type="Proteomes" id="UP000515377"/>
    </source>
</evidence>
<dbReference type="EMBL" id="CP060122">
    <property type="protein sequence ID" value="QNG47726.1"/>
    <property type="molecule type" value="Genomic_DNA"/>
</dbReference>
<dbReference type="Pfam" id="PF20329">
    <property type="entry name" value="DUF6624"/>
    <property type="match status" value="1"/>
</dbReference>
<organism evidence="1 2">
    <name type="scientific">Sphingobium yanoikuyae</name>
    <name type="common">Sphingomonas yanoikuyae</name>
    <dbReference type="NCBI Taxonomy" id="13690"/>
    <lineage>
        <taxon>Bacteria</taxon>
        <taxon>Pseudomonadati</taxon>
        <taxon>Pseudomonadota</taxon>
        <taxon>Alphaproteobacteria</taxon>
        <taxon>Sphingomonadales</taxon>
        <taxon>Sphingomonadaceae</taxon>
        <taxon>Sphingobium</taxon>
    </lineage>
</organism>